<feature type="compositionally biased region" description="Polar residues" evidence="7">
    <location>
        <begin position="1115"/>
        <end position="1125"/>
    </location>
</feature>
<dbReference type="Gene3D" id="3.30.310.130">
    <property type="entry name" value="Ubiquitin-related"/>
    <property type="match status" value="1"/>
</dbReference>
<dbReference type="SUPFAM" id="SSF54001">
    <property type="entry name" value="Cysteine proteinases"/>
    <property type="match status" value="1"/>
</dbReference>
<feature type="compositionally biased region" description="Polar residues" evidence="7">
    <location>
        <begin position="714"/>
        <end position="732"/>
    </location>
</feature>
<organism evidence="9 10">
    <name type="scientific">Microbotryum intermedium</name>
    <dbReference type="NCBI Taxonomy" id="269621"/>
    <lineage>
        <taxon>Eukaryota</taxon>
        <taxon>Fungi</taxon>
        <taxon>Dikarya</taxon>
        <taxon>Basidiomycota</taxon>
        <taxon>Pucciniomycotina</taxon>
        <taxon>Microbotryomycetes</taxon>
        <taxon>Microbotryales</taxon>
        <taxon>Microbotryaceae</taxon>
        <taxon>Microbotryum</taxon>
    </lineage>
</organism>
<feature type="compositionally biased region" description="Basic and acidic residues" evidence="7">
    <location>
        <begin position="1408"/>
        <end position="1418"/>
    </location>
</feature>
<feature type="compositionally biased region" description="Low complexity" evidence="7">
    <location>
        <begin position="20"/>
        <end position="30"/>
    </location>
</feature>
<evidence type="ECO:0000256" key="4">
    <source>
        <dbReference type="ARBA" id="ARBA00022786"/>
    </source>
</evidence>
<dbReference type="Gene3D" id="1.10.418.20">
    <property type="match status" value="1"/>
</dbReference>
<evidence type="ECO:0000256" key="5">
    <source>
        <dbReference type="ARBA" id="ARBA00022801"/>
    </source>
</evidence>
<comment type="similarity">
    <text evidence="1">Belongs to the peptidase C48 family.</text>
</comment>
<protein>
    <submittedName>
        <fullName evidence="9">BQ2448_7643 protein</fullName>
    </submittedName>
</protein>
<dbReference type="InterPro" id="IPR003653">
    <property type="entry name" value="Peptidase_C48_C"/>
</dbReference>
<reference evidence="10" key="1">
    <citation type="submission" date="2016-09" db="EMBL/GenBank/DDBJ databases">
        <authorList>
            <person name="Jeantristanb JTB J.-T."/>
            <person name="Ricardo R."/>
        </authorList>
    </citation>
    <scope>NUCLEOTIDE SEQUENCE [LARGE SCALE GENOMIC DNA]</scope>
</reference>
<keyword evidence="2" id="KW-0597">Phosphoprotein</keyword>
<feature type="compositionally biased region" description="Basic and acidic residues" evidence="7">
    <location>
        <begin position="382"/>
        <end position="394"/>
    </location>
</feature>
<dbReference type="PANTHER" id="PTHR46896">
    <property type="entry name" value="SENTRIN-SPECIFIC PROTEASE"/>
    <property type="match status" value="1"/>
</dbReference>
<dbReference type="GO" id="GO:0070139">
    <property type="term" value="F:SUMO-specific endopeptidase activity"/>
    <property type="evidence" value="ECO:0007669"/>
    <property type="project" value="TreeGrafter"/>
</dbReference>
<evidence type="ECO:0000313" key="10">
    <source>
        <dbReference type="Proteomes" id="UP000198372"/>
    </source>
</evidence>
<keyword evidence="5" id="KW-0378">Hydrolase</keyword>
<evidence type="ECO:0000256" key="6">
    <source>
        <dbReference type="SAM" id="Coils"/>
    </source>
</evidence>
<feature type="region of interest" description="Disordered" evidence="7">
    <location>
        <begin position="938"/>
        <end position="973"/>
    </location>
</feature>
<feature type="compositionally biased region" description="Basic and acidic residues" evidence="7">
    <location>
        <begin position="1454"/>
        <end position="1463"/>
    </location>
</feature>
<feature type="compositionally biased region" description="Low complexity" evidence="7">
    <location>
        <begin position="1132"/>
        <end position="1145"/>
    </location>
</feature>
<feature type="region of interest" description="Disordered" evidence="7">
    <location>
        <begin position="1370"/>
        <end position="1519"/>
    </location>
</feature>
<name>A0A238FRY2_9BASI</name>
<feature type="compositionally biased region" description="Low complexity" evidence="7">
    <location>
        <begin position="183"/>
        <end position="194"/>
    </location>
</feature>
<dbReference type="PANTHER" id="PTHR46896:SF3">
    <property type="entry name" value="FI06413P-RELATED"/>
    <property type="match status" value="1"/>
</dbReference>
<dbReference type="STRING" id="269621.A0A238FRY2"/>
<feature type="region of interest" description="Disordered" evidence="7">
    <location>
        <begin position="284"/>
        <end position="399"/>
    </location>
</feature>
<feature type="compositionally biased region" description="Low complexity" evidence="7">
    <location>
        <begin position="93"/>
        <end position="106"/>
    </location>
</feature>
<evidence type="ECO:0000256" key="3">
    <source>
        <dbReference type="ARBA" id="ARBA00022670"/>
    </source>
</evidence>
<keyword evidence="4" id="KW-0833">Ubl conjugation pathway</keyword>
<feature type="compositionally biased region" description="Basic and acidic residues" evidence="7">
    <location>
        <begin position="118"/>
        <end position="136"/>
    </location>
</feature>
<dbReference type="InterPro" id="IPR038765">
    <property type="entry name" value="Papain-like_cys_pep_sf"/>
</dbReference>
<feature type="domain" description="Ubiquitin-like protease family profile" evidence="8">
    <location>
        <begin position="811"/>
        <end position="1260"/>
    </location>
</feature>
<keyword evidence="6" id="KW-0175">Coiled coil</keyword>
<evidence type="ECO:0000256" key="2">
    <source>
        <dbReference type="ARBA" id="ARBA00022553"/>
    </source>
</evidence>
<dbReference type="CDD" id="cd22249">
    <property type="entry name" value="UDM1_RNF168_RNF169-like"/>
    <property type="match status" value="1"/>
</dbReference>
<feature type="compositionally biased region" description="Low complexity" evidence="7">
    <location>
        <begin position="369"/>
        <end position="381"/>
    </location>
</feature>
<dbReference type="Proteomes" id="UP000198372">
    <property type="component" value="Unassembled WGS sequence"/>
</dbReference>
<proteinExistence type="inferred from homology"/>
<evidence type="ECO:0000259" key="8">
    <source>
        <dbReference type="PROSITE" id="PS50600"/>
    </source>
</evidence>
<evidence type="ECO:0000313" key="9">
    <source>
        <dbReference type="EMBL" id="SCV74614.1"/>
    </source>
</evidence>
<feature type="compositionally biased region" description="Pro residues" evidence="7">
    <location>
        <begin position="1146"/>
        <end position="1156"/>
    </location>
</feature>
<accession>A0A238FRY2</accession>
<feature type="compositionally biased region" description="Polar residues" evidence="7">
    <location>
        <begin position="951"/>
        <end position="971"/>
    </location>
</feature>
<dbReference type="GO" id="GO:0016926">
    <property type="term" value="P:protein desumoylation"/>
    <property type="evidence" value="ECO:0007669"/>
    <property type="project" value="TreeGrafter"/>
</dbReference>
<dbReference type="GO" id="GO:0006508">
    <property type="term" value="P:proteolysis"/>
    <property type="evidence" value="ECO:0007669"/>
    <property type="project" value="UniProtKB-KW"/>
</dbReference>
<dbReference type="Pfam" id="PF02902">
    <property type="entry name" value="Peptidase_C48"/>
    <property type="match status" value="2"/>
</dbReference>
<dbReference type="OrthoDB" id="442460at2759"/>
<feature type="compositionally biased region" description="Basic and acidic residues" evidence="7">
    <location>
        <begin position="763"/>
        <end position="772"/>
    </location>
</feature>
<dbReference type="EMBL" id="FMSP01000023">
    <property type="protein sequence ID" value="SCV74614.1"/>
    <property type="molecule type" value="Genomic_DNA"/>
</dbReference>
<feature type="compositionally biased region" description="Polar residues" evidence="7">
    <location>
        <begin position="465"/>
        <end position="487"/>
    </location>
</feature>
<feature type="compositionally biased region" description="Basic and acidic residues" evidence="7">
    <location>
        <begin position="315"/>
        <end position="329"/>
    </location>
</feature>
<feature type="compositionally biased region" description="Basic and acidic residues" evidence="7">
    <location>
        <begin position="1739"/>
        <end position="1749"/>
    </location>
</feature>
<keyword evidence="3" id="KW-0645">Protease</keyword>
<dbReference type="PROSITE" id="PS50600">
    <property type="entry name" value="ULP_PROTEASE"/>
    <property type="match status" value="1"/>
</dbReference>
<feature type="compositionally biased region" description="Low complexity" evidence="7">
    <location>
        <begin position="1727"/>
        <end position="1738"/>
    </location>
</feature>
<dbReference type="InterPro" id="IPR051947">
    <property type="entry name" value="Sentrin-specific_protease"/>
</dbReference>
<feature type="compositionally biased region" description="Acidic residues" evidence="7">
    <location>
        <begin position="335"/>
        <end position="352"/>
    </location>
</feature>
<feature type="region of interest" description="Disordered" evidence="7">
    <location>
        <begin position="1115"/>
        <end position="1163"/>
    </location>
</feature>
<dbReference type="GO" id="GO:0005634">
    <property type="term" value="C:nucleus"/>
    <property type="evidence" value="ECO:0007669"/>
    <property type="project" value="TreeGrafter"/>
</dbReference>
<dbReference type="Gene3D" id="3.40.395.10">
    <property type="entry name" value="Adenoviral Proteinase, Chain A"/>
    <property type="match status" value="1"/>
</dbReference>
<keyword evidence="10" id="KW-1185">Reference proteome</keyword>
<feature type="region of interest" description="Disordered" evidence="7">
    <location>
        <begin position="20"/>
        <end position="249"/>
    </location>
</feature>
<sequence>MSSSSSQQKVICGFPRAISTSTSTAWSSSSVLTPARPEPTASTSSHHLLDLTIDDPEEDPPIVAQTPGGPPRIDRNELRPILQQPPSPNRQVPTASFYSAASAPPALSNRISSNRTTTYRDSKRTTDRAWEVHHGAGFDVRSSSSDMAHGHRPAVVFGPQDPTMKGKSRPPTSYTAGNGGWSNSGPSSNGYSQSQHHNTGGRRRPVGDRSAGAMKILTQALQSAMPGATPSSRRNPTKALPTTKEPMPTQVAEMKKIGKISQGAPVDADPRRVSPETELVFKRTISQAAGSVTERRASSAFQVRGTAGDSTSKPPKLDVKGKGKAKADDQTLELSSDDEGPGQDTDDDIQGFDDEKPRHRSDRHGQPRASTSAAAAASTSSRWDDSRLNNKESSPDALALSDKAERSIFPRESEQVIPVVGPFARTHTVVGEGARHAQGVIAGQNIDVKTKASLINKMQPRSAPKSISSAPVSVSGRSVNGDGNPSNDLIIETARKAFVPARRNKPKEDITSAETMSFVVEVQGISYGLASTGDCKVMHNSKGPPGSQQLTLRCSEEEVCCLRINDISGFEQLDDGQNCPILAIKLSLSATKAATKLSFACKFRRGVCTLSPLRFLHCQQGTQCDQIVVWLRFICEPIVKLREDGAVRRIVDLVTRDWPKYVMNKNINHRIDASFITSSSAMKARIEMYDKALHSGRSISRRRQSAGFAKIESAASTLSNSPRTRQTSNRDGSGSGEKRGESPQQQENRMISIGQRAKRVPRKSAEAARGRISEATADTVDEQYAWQIEEDGTPLEKTVLVYPLQGDKTVVSVTHGDTKRLVDGKYLNDTLIEFGLKRAFLNLVDRDSKLVEGSKPLAPLVHMFNSFFYKKLDRRGLAKQQTYDSVAKWTSKFDLFEKKIVIVPINEKNHWYLAIVYNPGAILKGDVAVPKQTRKTRHSLLDKTDVMATESGASSPSGSATEPTVEQQNLSPPDLKEALETSRFFQNPRESKRVVKPTAFKTDISPMDVDAEFVEETPEEDSRAMEIDEFEDDAELYNGEGVAVKADLQKDGNGAATKTETVLLDGEVTLASMPNRGAAPEPAQLSLGEVLASSSDTDAGSARAVEKALLGPTANVNLSAPSSAQPGKALRRTPTPISPSTRPPGTRTPPPPPPPPRRSEDGATLNNELTIANSDNEAAEVPLDVTERCYIMTFDSLGDAHRLVGKNLRDYLRREALAKKGLDISENWIDAHAEAFAVDVPQQDNCSDCGLYLIHFVEQFLVDPDDRLRYILRYRGDRTRAEKGKDSSKEDRAIQLQKLLRQRDLIWKGAAAKSKRGELREEVKMLAEQWAEIRRPLEEEEARKRQERAARKAEEREARMAAELAQTRVEHGDDMADLPGETKATNQAPSTRAKRTLVDDDAPVVPTRVEEVQREKTPKATSEAPDAVEGISSGENGKISTTYGKKCKAAAGKSGKEKKKEAQEIILSSGDESNEPTSSPPKRIKSHDTPSVSIGHTVAPPRAPRRNSTRPTPSESVLRASVMAAVTAAPTEATTSTFKKPSERLDTFPAVPSMVVPVTAGALSIPTAIVSSQDIDIDEAFQMINKPRRGAPDPDLSLLEIASTSTTDAIQGDQFVLPPPSAPSHPSRSTRFRDEAESDYPNKRQAVSSELISAPALPANGSTVISGVDYNTPSTTRSRRRRVISPPSDLSDNEMEMPPSAQTPRAVEGGSKRVPRASLRHADNEKSTASPSNSNSDSNSREPEIVVLE</sequence>
<feature type="compositionally biased region" description="Polar residues" evidence="7">
    <location>
        <begin position="1433"/>
        <end position="1443"/>
    </location>
</feature>
<feature type="region of interest" description="Disordered" evidence="7">
    <location>
        <begin position="713"/>
        <end position="774"/>
    </location>
</feature>
<dbReference type="GO" id="GO:0005737">
    <property type="term" value="C:cytoplasm"/>
    <property type="evidence" value="ECO:0007669"/>
    <property type="project" value="TreeGrafter"/>
</dbReference>
<evidence type="ECO:0000256" key="7">
    <source>
        <dbReference type="SAM" id="MobiDB-lite"/>
    </source>
</evidence>
<feature type="region of interest" description="Disordered" evidence="7">
    <location>
        <begin position="1611"/>
        <end position="1749"/>
    </location>
</feature>
<feature type="coiled-coil region" evidence="6">
    <location>
        <begin position="1337"/>
        <end position="1370"/>
    </location>
</feature>
<feature type="compositionally biased region" description="Polar residues" evidence="7">
    <location>
        <begin position="1660"/>
        <end position="1671"/>
    </location>
</feature>
<feature type="region of interest" description="Disordered" evidence="7">
    <location>
        <begin position="458"/>
        <end position="487"/>
    </location>
</feature>
<gene>
    <name evidence="9" type="ORF">BQ2448_7643</name>
</gene>
<evidence type="ECO:0000256" key="1">
    <source>
        <dbReference type="ARBA" id="ARBA00005234"/>
    </source>
</evidence>